<proteinExistence type="predicted"/>
<reference evidence="1" key="2">
    <citation type="journal article" date="2021" name="Microbiome">
        <title>Successional dynamics and alternative stable states in a saline activated sludge microbial community over 9 years.</title>
        <authorList>
            <person name="Wang Y."/>
            <person name="Ye J."/>
            <person name="Ju F."/>
            <person name="Liu L."/>
            <person name="Boyd J.A."/>
            <person name="Deng Y."/>
            <person name="Parks D.H."/>
            <person name="Jiang X."/>
            <person name="Yin X."/>
            <person name="Woodcroft B.J."/>
            <person name="Tyson G.W."/>
            <person name="Hugenholtz P."/>
            <person name="Polz M.F."/>
            <person name="Zhang T."/>
        </authorList>
    </citation>
    <scope>NUCLEOTIDE SEQUENCE</scope>
    <source>
        <strain evidence="1">HKST-UBA01</strain>
    </source>
</reference>
<dbReference type="EMBL" id="JAGQHR010000870">
    <property type="protein sequence ID" value="MCA9729855.1"/>
    <property type="molecule type" value="Genomic_DNA"/>
</dbReference>
<protein>
    <recommendedName>
        <fullName evidence="3">Lipoprotein</fullName>
    </recommendedName>
</protein>
<evidence type="ECO:0008006" key="3">
    <source>
        <dbReference type="Google" id="ProtNLM"/>
    </source>
</evidence>
<name>A0A956M253_UNCEI</name>
<dbReference type="Proteomes" id="UP000697710">
    <property type="component" value="Unassembled WGS sequence"/>
</dbReference>
<comment type="caution">
    <text evidence="1">The sequence shown here is derived from an EMBL/GenBank/DDBJ whole genome shotgun (WGS) entry which is preliminary data.</text>
</comment>
<evidence type="ECO:0000313" key="2">
    <source>
        <dbReference type="Proteomes" id="UP000697710"/>
    </source>
</evidence>
<gene>
    <name evidence="1" type="ORF">KC729_19380</name>
</gene>
<sequence length="183" mass="19381">MNTKRISIATFLGAVLALSGCSSDNVRSTLWVSNINETAALASDVYNNGRDGTPGTADDFVIEDNVPVSIVADENPGTFVVRGGAYSVVTIESYTVAFDSDEEIDGFTATLGWNVEVGTVFNGSLTIVPAGLKTRAPLTALQNGGEFRTNAHITFHGKESNSGNKVTFETSLPVNFANWVDPN</sequence>
<accession>A0A956M253</accession>
<organism evidence="1 2">
    <name type="scientific">Eiseniibacteriota bacterium</name>
    <dbReference type="NCBI Taxonomy" id="2212470"/>
    <lineage>
        <taxon>Bacteria</taxon>
        <taxon>Candidatus Eiseniibacteriota</taxon>
    </lineage>
</organism>
<reference evidence="1" key="1">
    <citation type="submission" date="2020-04" db="EMBL/GenBank/DDBJ databases">
        <authorList>
            <person name="Zhang T."/>
        </authorList>
    </citation>
    <scope>NUCLEOTIDE SEQUENCE</scope>
    <source>
        <strain evidence="1">HKST-UBA01</strain>
    </source>
</reference>
<dbReference type="PROSITE" id="PS51257">
    <property type="entry name" value="PROKAR_LIPOPROTEIN"/>
    <property type="match status" value="1"/>
</dbReference>
<dbReference type="AlphaFoldDB" id="A0A956M253"/>
<evidence type="ECO:0000313" key="1">
    <source>
        <dbReference type="EMBL" id="MCA9729855.1"/>
    </source>
</evidence>